<dbReference type="InterPro" id="IPR003439">
    <property type="entry name" value="ABC_transporter-like_ATP-bd"/>
</dbReference>
<dbReference type="InterPro" id="IPR036640">
    <property type="entry name" value="ABC1_TM_sf"/>
</dbReference>
<dbReference type="Gene3D" id="1.20.1560.10">
    <property type="entry name" value="ABC transporter type 1, transmembrane domain"/>
    <property type="match status" value="1"/>
</dbReference>
<feature type="domain" description="ABC transmembrane type-1" evidence="6">
    <location>
        <begin position="1"/>
        <end position="159"/>
    </location>
</feature>
<comment type="subcellular location">
    <subcellularLocation>
        <location evidence="1">Membrane</location>
        <topology evidence="1">Multi-pass membrane protein</topology>
    </subcellularLocation>
</comment>
<evidence type="ECO:0000259" key="6">
    <source>
        <dbReference type="PROSITE" id="PS50929"/>
    </source>
</evidence>
<organism evidence="7">
    <name type="scientific">marine sediment metagenome</name>
    <dbReference type="NCBI Taxonomy" id="412755"/>
    <lineage>
        <taxon>unclassified sequences</taxon>
        <taxon>metagenomes</taxon>
        <taxon>ecological metagenomes</taxon>
    </lineage>
</organism>
<dbReference type="GO" id="GO:0016887">
    <property type="term" value="F:ATP hydrolysis activity"/>
    <property type="evidence" value="ECO:0007669"/>
    <property type="project" value="InterPro"/>
</dbReference>
<dbReference type="Gene3D" id="3.40.50.300">
    <property type="entry name" value="P-loop containing nucleotide triphosphate hydrolases"/>
    <property type="match status" value="1"/>
</dbReference>
<dbReference type="EMBL" id="BARS01034871">
    <property type="protein sequence ID" value="GAG26779.1"/>
    <property type="molecule type" value="Genomic_DNA"/>
</dbReference>
<feature type="non-terminal residue" evidence="7">
    <location>
        <position position="259"/>
    </location>
</feature>
<keyword evidence="4 5" id="KW-0472">Membrane</keyword>
<evidence type="ECO:0000256" key="3">
    <source>
        <dbReference type="ARBA" id="ARBA00022989"/>
    </source>
</evidence>
<sequence length="259" mass="29307">YVIIIPVVIFIIDWRLALLSALVLPFNMVAYIKLSQYVRRYTRAITAKRAEYTAKNYETVSGMKTIQALTLENYIIRKMRKIYLELRKNVVRLATIIKGVQTGIGAIGAFGTFILAWYAWHRILSGSLSLGSFMAYFTLAGILFGPIKGIISLGPDIQRGIIRSQRFFQIYDIKPAFQSNPRAIKVERLRGAFEFKDVSFEYEVGRNILHNINVQIKAGETIALVGRSGTGKTTFINLIPRFYEHSSGAITIDGKDIRD</sequence>
<dbReference type="InterPro" id="IPR011527">
    <property type="entry name" value="ABC1_TM_dom"/>
</dbReference>
<feature type="non-terminal residue" evidence="7">
    <location>
        <position position="1"/>
    </location>
</feature>
<reference evidence="7" key="1">
    <citation type="journal article" date="2014" name="Front. Microbiol.">
        <title>High frequency of phylogenetically diverse reductive dehalogenase-homologous genes in deep subseafloor sedimentary metagenomes.</title>
        <authorList>
            <person name="Kawai M."/>
            <person name="Futagami T."/>
            <person name="Toyoda A."/>
            <person name="Takaki Y."/>
            <person name="Nishi S."/>
            <person name="Hori S."/>
            <person name="Arai W."/>
            <person name="Tsubouchi T."/>
            <person name="Morono Y."/>
            <person name="Uchiyama I."/>
            <person name="Ito T."/>
            <person name="Fujiyama A."/>
            <person name="Inagaki F."/>
            <person name="Takami H."/>
        </authorList>
    </citation>
    <scope>NUCLEOTIDE SEQUENCE</scope>
    <source>
        <strain evidence="7">Expedition CK06-06</strain>
    </source>
</reference>
<dbReference type="GO" id="GO:0016020">
    <property type="term" value="C:membrane"/>
    <property type="evidence" value="ECO:0007669"/>
    <property type="project" value="UniProtKB-SubCell"/>
</dbReference>
<keyword evidence="3 5" id="KW-1133">Transmembrane helix</keyword>
<comment type="caution">
    <text evidence="7">The sequence shown here is derived from an EMBL/GenBank/DDBJ whole genome shotgun (WGS) entry which is preliminary data.</text>
</comment>
<feature type="transmembrane region" description="Helical" evidence="5">
    <location>
        <begin position="90"/>
        <end position="120"/>
    </location>
</feature>
<dbReference type="InterPro" id="IPR027417">
    <property type="entry name" value="P-loop_NTPase"/>
</dbReference>
<dbReference type="GO" id="GO:0140359">
    <property type="term" value="F:ABC-type transporter activity"/>
    <property type="evidence" value="ECO:0007669"/>
    <property type="project" value="InterPro"/>
</dbReference>
<gene>
    <name evidence="7" type="ORF">S01H1_53818</name>
</gene>
<evidence type="ECO:0000313" key="7">
    <source>
        <dbReference type="EMBL" id="GAG26779.1"/>
    </source>
</evidence>
<dbReference type="AlphaFoldDB" id="X0W762"/>
<evidence type="ECO:0000256" key="1">
    <source>
        <dbReference type="ARBA" id="ARBA00004141"/>
    </source>
</evidence>
<dbReference type="InterPro" id="IPR039421">
    <property type="entry name" value="Type_1_exporter"/>
</dbReference>
<evidence type="ECO:0000256" key="2">
    <source>
        <dbReference type="ARBA" id="ARBA00022692"/>
    </source>
</evidence>
<dbReference type="CDD" id="cd07346">
    <property type="entry name" value="ABC_6TM_exporters"/>
    <property type="match status" value="1"/>
</dbReference>
<dbReference type="PROSITE" id="PS50929">
    <property type="entry name" value="ABC_TM1F"/>
    <property type="match status" value="1"/>
</dbReference>
<feature type="transmembrane region" description="Helical" evidence="5">
    <location>
        <begin position="16"/>
        <end position="34"/>
    </location>
</feature>
<dbReference type="PANTHER" id="PTHR24221:SF654">
    <property type="entry name" value="ATP-BINDING CASSETTE SUB-FAMILY B MEMBER 6"/>
    <property type="match status" value="1"/>
</dbReference>
<dbReference type="SUPFAM" id="SSF90123">
    <property type="entry name" value="ABC transporter transmembrane region"/>
    <property type="match status" value="1"/>
</dbReference>
<dbReference type="GO" id="GO:0005524">
    <property type="term" value="F:ATP binding"/>
    <property type="evidence" value="ECO:0007669"/>
    <property type="project" value="InterPro"/>
</dbReference>
<evidence type="ECO:0000256" key="5">
    <source>
        <dbReference type="SAM" id="Phobius"/>
    </source>
</evidence>
<dbReference type="Pfam" id="PF00664">
    <property type="entry name" value="ABC_membrane"/>
    <property type="match status" value="1"/>
</dbReference>
<proteinExistence type="predicted"/>
<protein>
    <recommendedName>
        <fullName evidence="6">ABC transmembrane type-1 domain-containing protein</fullName>
    </recommendedName>
</protein>
<evidence type="ECO:0000256" key="4">
    <source>
        <dbReference type="ARBA" id="ARBA00023136"/>
    </source>
</evidence>
<dbReference type="PANTHER" id="PTHR24221">
    <property type="entry name" value="ATP-BINDING CASSETTE SUB-FAMILY B"/>
    <property type="match status" value="1"/>
</dbReference>
<dbReference type="Pfam" id="PF00005">
    <property type="entry name" value="ABC_tran"/>
    <property type="match status" value="1"/>
</dbReference>
<name>X0W762_9ZZZZ</name>
<keyword evidence="2 5" id="KW-0812">Transmembrane</keyword>
<dbReference type="SUPFAM" id="SSF52540">
    <property type="entry name" value="P-loop containing nucleoside triphosphate hydrolases"/>
    <property type="match status" value="1"/>
</dbReference>
<feature type="transmembrane region" description="Helical" evidence="5">
    <location>
        <begin position="132"/>
        <end position="153"/>
    </location>
</feature>
<dbReference type="GO" id="GO:0034040">
    <property type="term" value="F:ATPase-coupled lipid transmembrane transporter activity"/>
    <property type="evidence" value="ECO:0007669"/>
    <property type="project" value="TreeGrafter"/>
</dbReference>
<accession>X0W762</accession>